<name>A0A222VT55_9PSEU</name>
<dbReference type="PANTHER" id="PTHR34070:SF1">
    <property type="entry name" value="DNA ALKYLATION REPAIR PROTEIN"/>
    <property type="match status" value="1"/>
</dbReference>
<dbReference type="Gene3D" id="1.25.10.90">
    <property type="match status" value="1"/>
</dbReference>
<dbReference type="STRING" id="530584.SAMN05421630_112227"/>
<dbReference type="AlphaFoldDB" id="A0A222VT55"/>
<dbReference type="Proteomes" id="UP000199494">
    <property type="component" value="Unassembled WGS sequence"/>
</dbReference>
<evidence type="ECO:0000313" key="2">
    <source>
        <dbReference type="Proteomes" id="UP000199494"/>
    </source>
</evidence>
<proteinExistence type="predicted"/>
<organism evidence="1 2">
    <name type="scientific">Prauserella marina</name>
    <dbReference type="NCBI Taxonomy" id="530584"/>
    <lineage>
        <taxon>Bacteria</taxon>
        <taxon>Bacillati</taxon>
        <taxon>Actinomycetota</taxon>
        <taxon>Actinomycetes</taxon>
        <taxon>Pseudonocardiales</taxon>
        <taxon>Pseudonocardiaceae</taxon>
        <taxon>Prauserella</taxon>
    </lineage>
</organism>
<dbReference type="KEGG" id="pmad:BAY61_21335"/>
<sequence length="232" mass="26026">MPPTATALVSAAREGLAELGDPGKAPDMRRYMKSELPFRGVQKPARERLAKRLFTEFPLPDRESWLAAVTLLWREAAYREERYLAIDLTGHRAYARWQTPDLVPVYEELVITGAWWDYVDVVAPKRLGPILRDHPATMAPLLREWAVDADRWKRRSAVICQLGLGGGTDAELLAACVEATIDDPDFFLRKGIGWALRQYARTDPGWVGAFVAEHPGLSPLSRKEALKHLGGK</sequence>
<evidence type="ECO:0000313" key="1">
    <source>
        <dbReference type="EMBL" id="SDD80617.1"/>
    </source>
</evidence>
<dbReference type="InterPro" id="IPR016024">
    <property type="entry name" value="ARM-type_fold"/>
</dbReference>
<keyword evidence="2" id="KW-1185">Reference proteome</keyword>
<dbReference type="EMBL" id="FMZE01000012">
    <property type="protein sequence ID" value="SDD80617.1"/>
    <property type="molecule type" value="Genomic_DNA"/>
</dbReference>
<dbReference type="Pfam" id="PF08713">
    <property type="entry name" value="DNA_alkylation"/>
    <property type="match status" value="1"/>
</dbReference>
<dbReference type="OrthoDB" id="9775346at2"/>
<dbReference type="CDD" id="cd07064">
    <property type="entry name" value="AlkD_like_1"/>
    <property type="match status" value="1"/>
</dbReference>
<accession>A0A222VT55</accession>
<dbReference type="InterPro" id="IPR014825">
    <property type="entry name" value="DNA_alkylation"/>
</dbReference>
<dbReference type="SUPFAM" id="SSF48371">
    <property type="entry name" value="ARM repeat"/>
    <property type="match status" value="1"/>
</dbReference>
<dbReference type="RefSeq" id="WP_091809868.1">
    <property type="nucleotide sequence ID" value="NZ_CP016353.1"/>
</dbReference>
<protein>
    <submittedName>
        <fullName evidence="1">3-methyladenine DNA glycosylase AlkD</fullName>
    </submittedName>
</protein>
<gene>
    <name evidence="1" type="ORF">SAMN05421630_112227</name>
</gene>
<reference evidence="1 2" key="1">
    <citation type="submission" date="2016-10" db="EMBL/GenBank/DDBJ databases">
        <authorList>
            <person name="de Groot N.N."/>
        </authorList>
    </citation>
    <scope>NUCLEOTIDE SEQUENCE [LARGE SCALE GENOMIC DNA]</scope>
    <source>
        <strain evidence="1 2">CGMCC 4.5506</strain>
    </source>
</reference>
<dbReference type="PANTHER" id="PTHR34070">
    <property type="entry name" value="ARMADILLO-TYPE FOLD"/>
    <property type="match status" value="1"/>
</dbReference>